<evidence type="ECO:0000313" key="2">
    <source>
        <dbReference type="EMBL" id="HIU69823.1"/>
    </source>
</evidence>
<protein>
    <submittedName>
        <fullName evidence="2">Uncharacterized protein</fullName>
    </submittedName>
</protein>
<keyword evidence="1" id="KW-0472">Membrane</keyword>
<evidence type="ECO:0000256" key="1">
    <source>
        <dbReference type="SAM" id="Phobius"/>
    </source>
</evidence>
<dbReference type="Proteomes" id="UP000824125">
    <property type="component" value="Unassembled WGS sequence"/>
</dbReference>
<evidence type="ECO:0000313" key="3">
    <source>
        <dbReference type="Proteomes" id="UP000824125"/>
    </source>
</evidence>
<dbReference type="AlphaFoldDB" id="A0A9D1MW06"/>
<gene>
    <name evidence="2" type="ORF">IAD23_07705</name>
</gene>
<organism evidence="2 3">
    <name type="scientific">Candidatus Scybalenecus merdavium</name>
    <dbReference type="NCBI Taxonomy" id="2840939"/>
    <lineage>
        <taxon>Bacteria</taxon>
        <taxon>Bacillati</taxon>
        <taxon>Bacillota</taxon>
        <taxon>Clostridia</taxon>
        <taxon>Eubacteriales</taxon>
        <taxon>Oscillospiraceae</taxon>
        <taxon>Oscillospiraceae incertae sedis</taxon>
        <taxon>Candidatus Scybalenecus</taxon>
    </lineage>
</organism>
<sequence>MKREVLRAVCLGAAYLLTSGVLFAVFRSLAAAERGGPGVGGEIMAFVIPAVLYIIYTNAKDTLALFRAGRK</sequence>
<reference evidence="2" key="1">
    <citation type="submission" date="2020-10" db="EMBL/GenBank/DDBJ databases">
        <authorList>
            <person name="Gilroy R."/>
        </authorList>
    </citation>
    <scope>NUCLEOTIDE SEQUENCE</scope>
    <source>
        <strain evidence="2">CHK176-6737</strain>
    </source>
</reference>
<accession>A0A9D1MW06</accession>
<proteinExistence type="predicted"/>
<feature type="transmembrane region" description="Helical" evidence="1">
    <location>
        <begin position="6"/>
        <end position="26"/>
    </location>
</feature>
<feature type="transmembrane region" description="Helical" evidence="1">
    <location>
        <begin position="38"/>
        <end position="56"/>
    </location>
</feature>
<keyword evidence="1" id="KW-0812">Transmembrane</keyword>
<keyword evidence="1" id="KW-1133">Transmembrane helix</keyword>
<dbReference type="EMBL" id="DVNM01000043">
    <property type="protein sequence ID" value="HIU69823.1"/>
    <property type="molecule type" value="Genomic_DNA"/>
</dbReference>
<comment type="caution">
    <text evidence="2">The sequence shown here is derived from an EMBL/GenBank/DDBJ whole genome shotgun (WGS) entry which is preliminary data.</text>
</comment>
<reference evidence="2" key="2">
    <citation type="journal article" date="2021" name="PeerJ">
        <title>Extensive microbial diversity within the chicken gut microbiome revealed by metagenomics and culture.</title>
        <authorList>
            <person name="Gilroy R."/>
            <person name="Ravi A."/>
            <person name="Getino M."/>
            <person name="Pursley I."/>
            <person name="Horton D.L."/>
            <person name="Alikhan N.F."/>
            <person name="Baker D."/>
            <person name="Gharbi K."/>
            <person name="Hall N."/>
            <person name="Watson M."/>
            <person name="Adriaenssens E.M."/>
            <person name="Foster-Nyarko E."/>
            <person name="Jarju S."/>
            <person name="Secka A."/>
            <person name="Antonio M."/>
            <person name="Oren A."/>
            <person name="Chaudhuri R.R."/>
            <person name="La Ragione R."/>
            <person name="Hildebrand F."/>
            <person name="Pallen M.J."/>
        </authorList>
    </citation>
    <scope>NUCLEOTIDE SEQUENCE</scope>
    <source>
        <strain evidence="2">CHK176-6737</strain>
    </source>
</reference>
<name>A0A9D1MW06_9FIRM</name>